<dbReference type="Pfam" id="PF07690">
    <property type="entry name" value="MFS_1"/>
    <property type="match status" value="1"/>
</dbReference>
<dbReference type="Pfam" id="PF12224">
    <property type="entry name" value="Amidoligase_2"/>
    <property type="match status" value="1"/>
</dbReference>
<feature type="transmembrane region" description="Helical" evidence="3">
    <location>
        <begin position="141"/>
        <end position="157"/>
    </location>
</feature>
<sequence length="1313" mass="145086">ASSNLMELATEPRADATRLTQPSKAPDADAVFEACVAESDKPDDRSSRRHVIHILTWTPTRLRYDPANPPNFGYFLNFLYALSATITVANLYYNQPVLNKIAETFNVSFERASSVATLMQSGYAAGLLFLCPLGDTLRRRPFIIGLVWATAMLWLGLCVTKSFKVFCALSFICGATTVTPQLMLPLVGDIASPQRKTTAMAIVASGLMFGMLVARLLSGIVANYTDWINIYWLSFGAQYILVVLLFCFMPDYPPTNPEGINYFRVLWSIVAMIFTEPILVQACLITFLCNAIFTNFWTTLTFLLASPPYEFSSLIIGLFSLIGLTGIVGTPLYTRLVFDRFVPLFSTILGLFAVMTGVIVGTFTGKVTVAGPIIQAALADVGTQVANISNRAAIYTLDPKARNRINTAYMICAFCGQLTGTTVGNRLYAHGGWLLSGGASVAFVGLALFAGTVLTIVRDSQNTSATNMPPINLPPMQDFGVRLVFRLTLEFLVEKKVTGRRDNQTFEDPQHLLEDVIRLLDSLGLSAIAPETTQDHYASHQGLWQVSRATKAETAPQDSWLNPKSSQYTGVSLRTPFFSPTSGWAEAVFGACEAIAAERTVGINTNTTLKVEMKLENGEFDLDGLQNMVRFLWSAAPLIDQLHPPHCASNSPNALGLPYTVAFSPFKQISTDELLLSKASAPYLFNKGQAIATRSPMFELAMSPDDWQFPFYAFRMLDVLNTLTKDDLIQKMRILPTRDSATELTGAFVFSTLQANEPDERTLGFAQHSGALNMTRIYHWVSTCLGIVDACLTSSPARMDDLLERLGDPIIRSATSSHSEVGSSLTVAELLLELKLEETARYFEGLGRNPQVPELAKLASRFAVDLEGIEKDAETSPQYTFGVEMEFMVPAGEKVLDPHPQDPRWFIDAKDWKFDRLGDDASTIDGSPVLFVDIVAQEDCSQFLRVKVARLLANNGFFASISDNQDKVYLHKLALDSGFTIHPQFNIIFQSWQVQHDISLVEMADPVDGYSKGFAAMEVASPMGRANAAGFRRFAEGLTLMRNSFRTVITKEAGLHVHVSPHNKQFDLLQLKRIVTVIWFAEPITQLFIAPHRRGPNGKYCLPISTSSDAATGNGSCHLVEHTEDPEEQDRLEEDLRKHVPLGCIPSSLVQKSMGLIWSTMSLGDLTALTCNGATRGAATLTHLRQTDTLTNEGESVIEGTIEFRAAQGCMDQMYIIHWVRLCVALVRKGQHGQPGDICEWVSRLVEKVEHPLVKLPFMLESLGLSKDLEFWQSQVERFSVVDLSLSNEHVQAVSEEEAKGFEHMLEMSDLIE</sequence>
<dbReference type="EMBL" id="CVQI01013335">
    <property type="protein sequence ID" value="CRK22466.1"/>
    <property type="molecule type" value="Genomic_DNA"/>
</dbReference>
<reference evidence="5" key="1">
    <citation type="submission" date="2015-05" db="EMBL/GenBank/DDBJ databases">
        <authorList>
            <person name="Fogelqvist Johan"/>
        </authorList>
    </citation>
    <scope>NUCLEOTIDE SEQUENCE [LARGE SCALE GENOMIC DNA]</scope>
</reference>
<dbReference type="InterPro" id="IPR011701">
    <property type="entry name" value="MFS"/>
</dbReference>
<evidence type="ECO:0000256" key="3">
    <source>
        <dbReference type="SAM" id="Phobius"/>
    </source>
</evidence>
<proteinExistence type="predicted"/>
<evidence type="ECO:0000313" key="5">
    <source>
        <dbReference type="Proteomes" id="UP000045706"/>
    </source>
</evidence>
<feature type="transmembrane region" description="Helical" evidence="3">
    <location>
        <begin position="313"/>
        <end position="334"/>
    </location>
</feature>
<feature type="transmembrane region" description="Helical" evidence="3">
    <location>
        <begin position="72"/>
        <end position="93"/>
    </location>
</feature>
<dbReference type="GO" id="GO:0022857">
    <property type="term" value="F:transmembrane transporter activity"/>
    <property type="evidence" value="ECO:0007669"/>
    <property type="project" value="InterPro"/>
</dbReference>
<dbReference type="CDD" id="cd17324">
    <property type="entry name" value="MFS_NepI_like"/>
    <property type="match status" value="1"/>
</dbReference>
<dbReference type="SUPFAM" id="SSF103473">
    <property type="entry name" value="MFS general substrate transporter"/>
    <property type="match status" value="1"/>
</dbReference>
<keyword evidence="3" id="KW-1133">Transmembrane helix</keyword>
<name>A0A0G4LKA2_VERLO</name>
<feature type="region of interest" description="Disordered" evidence="2">
    <location>
        <begin position="1"/>
        <end position="25"/>
    </location>
</feature>
<gene>
    <name evidence="4" type="ORF">BN1723_002904</name>
</gene>
<feature type="transmembrane region" description="Helical" evidence="3">
    <location>
        <begin position="269"/>
        <end position="293"/>
    </location>
</feature>
<evidence type="ECO:0000256" key="1">
    <source>
        <dbReference type="ARBA" id="ARBA00004141"/>
    </source>
</evidence>
<dbReference type="PANTHER" id="PTHR42910:SF1">
    <property type="entry name" value="MAJOR FACILITATOR SUPERFAMILY (MFS) PROFILE DOMAIN-CONTAINING PROTEIN"/>
    <property type="match status" value="1"/>
</dbReference>
<dbReference type="GO" id="GO:0016020">
    <property type="term" value="C:membrane"/>
    <property type="evidence" value="ECO:0007669"/>
    <property type="project" value="UniProtKB-SubCell"/>
</dbReference>
<organism evidence="4 5">
    <name type="scientific">Verticillium longisporum</name>
    <name type="common">Verticillium dahliae var. longisporum</name>
    <dbReference type="NCBI Taxonomy" id="100787"/>
    <lineage>
        <taxon>Eukaryota</taxon>
        <taxon>Fungi</taxon>
        <taxon>Dikarya</taxon>
        <taxon>Ascomycota</taxon>
        <taxon>Pezizomycotina</taxon>
        <taxon>Sordariomycetes</taxon>
        <taxon>Hypocreomycetidae</taxon>
        <taxon>Glomerellales</taxon>
        <taxon>Plectosphaerellaceae</taxon>
        <taxon>Verticillium</taxon>
    </lineage>
</organism>
<feature type="transmembrane region" description="Helical" evidence="3">
    <location>
        <begin position="341"/>
        <end position="363"/>
    </location>
</feature>
<dbReference type="PANTHER" id="PTHR42910">
    <property type="entry name" value="TRANSPORTER SCO4007-RELATED"/>
    <property type="match status" value="1"/>
</dbReference>
<dbReference type="InterPro" id="IPR036259">
    <property type="entry name" value="MFS_trans_sf"/>
</dbReference>
<feature type="transmembrane region" description="Helical" evidence="3">
    <location>
        <begin position="199"/>
        <end position="224"/>
    </location>
</feature>
<dbReference type="Proteomes" id="UP000045706">
    <property type="component" value="Unassembled WGS sequence"/>
</dbReference>
<keyword evidence="3" id="KW-0812">Transmembrane</keyword>
<evidence type="ECO:0008006" key="6">
    <source>
        <dbReference type="Google" id="ProtNLM"/>
    </source>
</evidence>
<feature type="transmembrane region" description="Helical" evidence="3">
    <location>
        <begin position="433"/>
        <end position="457"/>
    </location>
</feature>
<evidence type="ECO:0000256" key="2">
    <source>
        <dbReference type="SAM" id="MobiDB-lite"/>
    </source>
</evidence>
<feature type="transmembrane region" description="Helical" evidence="3">
    <location>
        <begin position="113"/>
        <end position="134"/>
    </location>
</feature>
<evidence type="ECO:0000313" key="4">
    <source>
        <dbReference type="EMBL" id="CRK22466.1"/>
    </source>
</evidence>
<dbReference type="Gene3D" id="1.20.1250.20">
    <property type="entry name" value="MFS general substrate transporter like domains"/>
    <property type="match status" value="1"/>
</dbReference>
<protein>
    <recommendedName>
        <fullName evidence="6">Major facilitator superfamily (MFS) profile domain-containing protein</fullName>
    </recommendedName>
</protein>
<dbReference type="InterPro" id="IPR022025">
    <property type="entry name" value="Amidoligase_2"/>
</dbReference>
<feature type="transmembrane region" description="Helical" evidence="3">
    <location>
        <begin position="163"/>
        <end position="187"/>
    </location>
</feature>
<keyword evidence="3" id="KW-0472">Membrane</keyword>
<feature type="transmembrane region" description="Helical" evidence="3">
    <location>
        <begin position="230"/>
        <end position="248"/>
    </location>
</feature>
<accession>A0A0G4LKA2</accession>
<comment type="subcellular location">
    <subcellularLocation>
        <location evidence="1">Membrane</location>
        <topology evidence="1">Multi-pass membrane protein</topology>
    </subcellularLocation>
</comment>
<feature type="non-terminal residue" evidence="4">
    <location>
        <position position="1"/>
    </location>
</feature>